<name>A0A1E7FM85_9STRA</name>
<dbReference type="Proteomes" id="UP000095751">
    <property type="component" value="Unassembled WGS sequence"/>
</dbReference>
<evidence type="ECO:0008006" key="3">
    <source>
        <dbReference type="Google" id="ProtNLM"/>
    </source>
</evidence>
<dbReference type="InParanoid" id="A0A1E7FM85"/>
<feature type="non-terminal residue" evidence="1">
    <location>
        <position position="1"/>
    </location>
</feature>
<gene>
    <name evidence="1" type="ORF">FRACYDRAFT_216839</name>
</gene>
<reference evidence="1 2" key="1">
    <citation type="submission" date="2016-09" db="EMBL/GenBank/DDBJ databases">
        <title>Extensive genetic diversity and differential bi-allelic expression allows diatom success in the polar Southern Ocean.</title>
        <authorList>
            <consortium name="DOE Joint Genome Institute"/>
            <person name="Mock T."/>
            <person name="Otillar R.P."/>
            <person name="Strauss J."/>
            <person name="Dupont C."/>
            <person name="Frickenhaus S."/>
            <person name="Maumus F."/>
            <person name="Mcmullan M."/>
            <person name="Sanges R."/>
            <person name="Schmutz J."/>
            <person name="Toseland A."/>
            <person name="Valas R."/>
            <person name="Veluchamy A."/>
            <person name="Ward B.J."/>
            <person name="Allen A."/>
            <person name="Barry K."/>
            <person name="Falciatore A."/>
            <person name="Ferrante M."/>
            <person name="Fortunato A.E."/>
            <person name="Gloeckner G."/>
            <person name="Gruber A."/>
            <person name="Hipkin R."/>
            <person name="Janech M."/>
            <person name="Kroth P."/>
            <person name="Leese F."/>
            <person name="Lindquist E."/>
            <person name="Lyon B.R."/>
            <person name="Martin J."/>
            <person name="Mayer C."/>
            <person name="Parker M."/>
            <person name="Quesneville H."/>
            <person name="Raymond J."/>
            <person name="Uhlig C."/>
            <person name="Valentin K.U."/>
            <person name="Worden A.Z."/>
            <person name="Armbrust E.V."/>
            <person name="Bowler C."/>
            <person name="Green B."/>
            <person name="Moulton V."/>
            <person name="Van Oosterhout C."/>
            <person name="Grigoriev I."/>
        </authorList>
    </citation>
    <scope>NUCLEOTIDE SEQUENCE [LARGE SCALE GENOMIC DNA]</scope>
    <source>
        <strain evidence="1 2">CCMP1102</strain>
    </source>
</reference>
<dbReference type="AlphaFoldDB" id="A0A1E7FM85"/>
<organism evidence="1 2">
    <name type="scientific">Fragilariopsis cylindrus CCMP1102</name>
    <dbReference type="NCBI Taxonomy" id="635003"/>
    <lineage>
        <taxon>Eukaryota</taxon>
        <taxon>Sar</taxon>
        <taxon>Stramenopiles</taxon>
        <taxon>Ochrophyta</taxon>
        <taxon>Bacillariophyta</taxon>
        <taxon>Bacillariophyceae</taxon>
        <taxon>Bacillariophycidae</taxon>
        <taxon>Bacillariales</taxon>
        <taxon>Bacillariaceae</taxon>
        <taxon>Fragilariopsis</taxon>
    </lineage>
</organism>
<dbReference type="SUPFAM" id="SSF52047">
    <property type="entry name" value="RNI-like"/>
    <property type="match status" value="1"/>
</dbReference>
<sequence length="147" mass="16971">ILSDYNTAFDAADDTGHFDYYFDFDDDNDIVIHSETGMITFLCLCRYKIYDDDDDDDDDNDNIGRYMPINVPPIIDQFQTLESIDLRNCRLLPKELGNLPLLKTIILRSCPRSVFLNIPNGLQLASVKKLVAYSEDVFKFAKRIVFQ</sequence>
<proteinExistence type="predicted"/>
<evidence type="ECO:0000313" key="1">
    <source>
        <dbReference type="EMBL" id="OEU19282.1"/>
    </source>
</evidence>
<protein>
    <recommendedName>
        <fullName evidence="3">L domain-like protein</fullName>
    </recommendedName>
</protein>
<evidence type="ECO:0000313" key="2">
    <source>
        <dbReference type="Proteomes" id="UP000095751"/>
    </source>
</evidence>
<dbReference type="InterPro" id="IPR032675">
    <property type="entry name" value="LRR_dom_sf"/>
</dbReference>
<dbReference type="EMBL" id="KV784355">
    <property type="protein sequence ID" value="OEU19282.1"/>
    <property type="molecule type" value="Genomic_DNA"/>
</dbReference>
<dbReference type="KEGG" id="fcy:FRACYDRAFT_216839"/>
<accession>A0A1E7FM85</accession>
<dbReference type="Gene3D" id="3.80.10.10">
    <property type="entry name" value="Ribonuclease Inhibitor"/>
    <property type="match status" value="1"/>
</dbReference>
<keyword evidence="2" id="KW-1185">Reference proteome</keyword>